<dbReference type="PANTHER" id="PTHR35043:SF7">
    <property type="entry name" value="TRANSCRIPTION FACTOR DOMAIN-CONTAINING PROTEIN"/>
    <property type="match status" value="1"/>
</dbReference>
<dbReference type="AlphaFoldDB" id="A0AAV5A1D6"/>
<evidence type="ECO:0000313" key="3">
    <source>
        <dbReference type="Proteomes" id="UP001050691"/>
    </source>
</evidence>
<reference evidence="2" key="1">
    <citation type="submission" date="2021-10" db="EMBL/GenBank/DDBJ databases">
        <title>De novo Genome Assembly of Clathrus columnatus (Basidiomycota, Fungi) Using Illumina and Nanopore Sequence Data.</title>
        <authorList>
            <person name="Ogiso-Tanaka E."/>
            <person name="Itagaki H."/>
            <person name="Hosoya T."/>
            <person name="Hosaka K."/>
        </authorList>
    </citation>
    <scope>NUCLEOTIDE SEQUENCE</scope>
    <source>
        <strain evidence="2">MO-923</strain>
    </source>
</reference>
<accession>A0AAV5A1D6</accession>
<feature type="transmembrane region" description="Helical" evidence="1">
    <location>
        <begin position="405"/>
        <end position="427"/>
    </location>
</feature>
<evidence type="ECO:0000313" key="2">
    <source>
        <dbReference type="EMBL" id="GJJ06815.1"/>
    </source>
</evidence>
<feature type="transmembrane region" description="Helical" evidence="1">
    <location>
        <begin position="363"/>
        <end position="385"/>
    </location>
</feature>
<proteinExistence type="predicted"/>
<dbReference type="PANTHER" id="PTHR35043">
    <property type="entry name" value="TRANSCRIPTION FACTOR DOMAIN-CONTAINING PROTEIN"/>
    <property type="match status" value="1"/>
</dbReference>
<feature type="transmembrane region" description="Helical" evidence="1">
    <location>
        <begin position="331"/>
        <end position="351"/>
    </location>
</feature>
<sequence>MWALRQYTVAKKIVKRSELTMTHAFFSLMGGFIVTDQGRTPDHVLVLESAYQSYDYFDHLVKIGVGFDDNVKSQLDIFVTASSAANSGLGFTDGDIDTMLGGMTTIMMTTILKLVSESELLQVILNDELAIRLLAMNAAKEGLDIGFPIIIEKRKDEILDYITQIRLRNSLQDRLQDRLRDSLQGILPERLRSRRETLEKDIRDKNKQDSLAKTFALAQTTWFVVQCIVRRAQHLPLTEIELMTCAYATLNAAIYFFWWHKPFRADCPIMILSDIPCEELRKEHTSEITELNVWDITTWAKFLVGGVYDNYNFCRRLQVPTFYSGCMGENLWNFIMEIITAAVFGGIHLLAWNYEFPTRVELWLWRVSALIIVGIPPIAFFFLLVLSIKEDSHASRWSFVSITRYFLSIIVLLYIIARLIILVLAVVSLRKLPVETLYDVDWLKLIPHIE</sequence>
<protein>
    <submittedName>
        <fullName evidence="2">Uncharacterized protein</fullName>
    </submittedName>
</protein>
<dbReference type="Proteomes" id="UP001050691">
    <property type="component" value="Unassembled WGS sequence"/>
</dbReference>
<keyword evidence="1" id="KW-1133">Transmembrane helix</keyword>
<name>A0AAV5A1D6_9AGAM</name>
<evidence type="ECO:0000256" key="1">
    <source>
        <dbReference type="SAM" id="Phobius"/>
    </source>
</evidence>
<gene>
    <name evidence="2" type="ORF">Clacol_001011</name>
</gene>
<keyword evidence="1" id="KW-0812">Transmembrane</keyword>
<organism evidence="2 3">
    <name type="scientific">Clathrus columnatus</name>
    <dbReference type="NCBI Taxonomy" id="1419009"/>
    <lineage>
        <taxon>Eukaryota</taxon>
        <taxon>Fungi</taxon>
        <taxon>Dikarya</taxon>
        <taxon>Basidiomycota</taxon>
        <taxon>Agaricomycotina</taxon>
        <taxon>Agaricomycetes</taxon>
        <taxon>Phallomycetidae</taxon>
        <taxon>Phallales</taxon>
        <taxon>Clathraceae</taxon>
        <taxon>Clathrus</taxon>
    </lineage>
</organism>
<dbReference type="EMBL" id="BPWL01000001">
    <property type="protein sequence ID" value="GJJ06815.1"/>
    <property type="molecule type" value="Genomic_DNA"/>
</dbReference>
<comment type="caution">
    <text evidence="2">The sequence shown here is derived from an EMBL/GenBank/DDBJ whole genome shotgun (WGS) entry which is preliminary data.</text>
</comment>
<keyword evidence="3" id="KW-1185">Reference proteome</keyword>
<keyword evidence="1" id="KW-0472">Membrane</keyword>